<dbReference type="Proteomes" id="UP001205105">
    <property type="component" value="Unassembled WGS sequence"/>
</dbReference>
<dbReference type="AlphaFoldDB" id="A0AAD5DPZ8"/>
<keyword evidence="3" id="KW-1185">Reference proteome</keyword>
<feature type="region of interest" description="Disordered" evidence="1">
    <location>
        <begin position="137"/>
        <end position="202"/>
    </location>
</feature>
<reference evidence="2" key="1">
    <citation type="submission" date="2020-11" db="EMBL/GenBank/DDBJ databases">
        <title>Chlorella ohadii genome sequencing and assembly.</title>
        <authorList>
            <person name="Murik O."/>
            <person name="Treves H."/>
            <person name="Kedem I."/>
            <person name="Shotland Y."/>
            <person name="Kaplan A."/>
        </authorList>
    </citation>
    <scope>NUCLEOTIDE SEQUENCE</scope>
    <source>
        <strain evidence="2">1</strain>
    </source>
</reference>
<evidence type="ECO:0008006" key="4">
    <source>
        <dbReference type="Google" id="ProtNLM"/>
    </source>
</evidence>
<feature type="compositionally biased region" description="Low complexity" evidence="1">
    <location>
        <begin position="56"/>
        <end position="65"/>
    </location>
</feature>
<comment type="caution">
    <text evidence="2">The sequence shown here is derived from an EMBL/GenBank/DDBJ whole genome shotgun (WGS) entry which is preliminary data.</text>
</comment>
<feature type="region of interest" description="Disordered" evidence="1">
    <location>
        <begin position="56"/>
        <end position="80"/>
    </location>
</feature>
<dbReference type="EMBL" id="JADXDR010000082">
    <property type="protein sequence ID" value="KAI7840368.1"/>
    <property type="molecule type" value="Genomic_DNA"/>
</dbReference>
<gene>
    <name evidence="2" type="ORF">COHA_005912</name>
</gene>
<accession>A0AAD5DPZ8</accession>
<protein>
    <recommendedName>
        <fullName evidence="4">CUE domain-containing protein</fullName>
    </recommendedName>
</protein>
<proteinExistence type="predicted"/>
<organism evidence="2 3">
    <name type="scientific">Chlorella ohadii</name>
    <dbReference type="NCBI Taxonomy" id="2649997"/>
    <lineage>
        <taxon>Eukaryota</taxon>
        <taxon>Viridiplantae</taxon>
        <taxon>Chlorophyta</taxon>
        <taxon>core chlorophytes</taxon>
        <taxon>Trebouxiophyceae</taxon>
        <taxon>Chlorellales</taxon>
        <taxon>Chlorellaceae</taxon>
        <taxon>Chlorella clade</taxon>
        <taxon>Chlorella</taxon>
    </lineage>
</organism>
<evidence type="ECO:0000313" key="2">
    <source>
        <dbReference type="EMBL" id="KAI7840368.1"/>
    </source>
</evidence>
<evidence type="ECO:0000313" key="3">
    <source>
        <dbReference type="Proteomes" id="UP001205105"/>
    </source>
</evidence>
<sequence length="202" mass="21774">MEVDARELAEAVHLLSAEFPEAPHAQLESVLWQCGCDISAARRRLYELQEEQQHAGGAARAAPAPVEDSPTAEDADGWGWGGFNQGMRDLGLEQLGAQLSLFGRQVASSISAILPAELNPFGPDEEEVEEYEARAAAKAAADAQRERQTAAVTKEARQLQSRRHGGGGGGSGTSSRQRSYSPEAPEQRGEKGEEEDFDDKLE</sequence>
<name>A0AAD5DPZ8_9CHLO</name>
<feature type="compositionally biased region" description="Acidic residues" evidence="1">
    <location>
        <begin position="192"/>
        <end position="202"/>
    </location>
</feature>
<evidence type="ECO:0000256" key="1">
    <source>
        <dbReference type="SAM" id="MobiDB-lite"/>
    </source>
</evidence>